<reference evidence="5 6" key="1">
    <citation type="submission" date="2018-10" db="EMBL/GenBank/DDBJ databases">
        <authorList>
            <person name="Zhang X."/>
        </authorList>
    </citation>
    <scope>NUCLEOTIDE SEQUENCE [LARGE SCALE GENOMIC DNA]</scope>
    <source>
        <strain evidence="5 6">SK-G1</strain>
    </source>
</reference>
<dbReference type="EMBL" id="CP033169">
    <property type="protein sequence ID" value="AYO29234.1"/>
    <property type="molecule type" value="Genomic_DNA"/>
</dbReference>
<dbReference type="NCBIfam" id="NF006055">
    <property type="entry name" value="PRK08203.1"/>
    <property type="match status" value="1"/>
</dbReference>
<dbReference type="Gene3D" id="2.30.40.10">
    <property type="entry name" value="Urease, subunit C, domain 1"/>
    <property type="match status" value="1"/>
</dbReference>
<accession>A0A3G2R193</accession>
<dbReference type="EC" id="3.5.4.32" evidence="5"/>
<dbReference type="SUPFAM" id="SSF51338">
    <property type="entry name" value="Composite domain of metallo-dependent hydrolases"/>
    <property type="match status" value="1"/>
</dbReference>
<gene>
    <name evidence="5" type="ORF">D2962_00215</name>
</gene>
<evidence type="ECO:0000256" key="2">
    <source>
        <dbReference type="ARBA" id="ARBA00022801"/>
    </source>
</evidence>
<keyword evidence="1" id="KW-0479">Metal-binding</keyword>
<evidence type="ECO:0000259" key="4">
    <source>
        <dbReference type="Pfam" id="PF01979"/>
    </source>
</evidence>
<dbReference type="GO" id="GO:0046872">
    <property type="term" value="F:metal ion binding"/>
    <property type="evidence" value="ECO:0007669"/>
    <property type="project" value="UniProtKB-KW"/>
</dbReference>
<dbReference type="KEGG" id="bacg:D2962_00215"/>
<evidence type="ECO:0000256" key="1">
    <source>
        <dbReference type="ARBA" id="ARBA00022723"/>
    </source>
</evidence>
<sequence>MKTLIKNADIIATFDDHMREIKGGWIYIENNVIKDMGTDFPPELEKDREISGKGMVFLPGFVNTHHHFYQSLFRAVPEVQSAKLFDWLVFLYERWKNIDEEAVRISTSVAIMEMMKSGVTTTTDHMYLFPRGHEGLMDAQIEAAKNTGVRFHATRGSMCLSKKDGGLPPDSVVQEEEVILKDCERVIKKYHDPRPFAMTRVALAPCSPFSVTEQLMKDTVEMAEKYDVLLHTHLAETMDEDEFCLSMFNLRPVDYMEKVGWLNPRVWFAHMVYLSDDDIKRLSDARAGMAHCPTSNMRLGSGIAPVTNMKGTAIRIGLGVDGSASNDSGNFLLEVRNALLLQRVKYGSDAITPREVLRMGTMGGAEVLRMDKEIGSIEKGKAADIIGFKMDRLEFAGGLLDPVGSLVLCDAKAVDFSMINGEIVIEEGRFTRLDEKYYINEQNKISKKLNS</sequence>
<dbReference type="GO" id="GO:0019239">
    <property type="term" value="F:deaminase activity"/>
    <property type="evidence" value="ECO:0007669"/>
    <property type="project" value="UniProtKB-ARBA"/>
</dbReference>
<evidence type="ECO:0000313" key="6">
    <source>
        <dbReference type="Proteomes" id="UP000280960"/>
    </source>
</evidence>
<dbReference type="Pfam" id="PF01979">
    <property type="entry name" value="Amidohydro_1"/>
    <property type="match status" value="1"/>
</dbReference>
<dbReference type="InterPro" id="IPR011059">
    <property type="entry name" value="Metal-dep_hydrolase_composite"/>
</dbReference>
<dbReference type="CDD" id="cd01298">
    <property type="entry name" value="ATZ_TRZ_like"/>
    <property type="match status" value="1"/>
</dbReference>
<dbReference type="GO" id="GO:0102127">
    <property type="term" value="F:8-oxoguanine deaminase activity"/>
    <property type="evidence" value="ECO:0007669"/>
    <property type="project" value="UniProtKB-EC"/>
</dbReference>
<dbReference type="InterPro" id="IPR050287">
    <property type="entry name" value="MTA/SAH_deaminase"/>
</dbReference>
<dbReference type="Gene3D" id="3.20.20.140">
    <property type="entry name" value="Metal-dependent hydrolases"/>
    <property type="match status" value="1"/>
</dbReference>
<dbReference type="PANTHER" id="PTHR43794">
    <property type="entry name" value="AMINOHYDROLASE SSNA-RELATED"/>
    <property type="match status" value="1"/>
</dbReference>
<keyword evidence="2 5" id="KW-0378">Hydrolase</keyword>
<dbReference type="Proteomes" id="UP000280960">
    <property type="component" value="Chromosome"/>
</dbReference>
<feature type="domain" description="Amidohydrolase-related" evidence="4">
    <location>
        <begin position="58"/>
        <end position="394"/>
    </location>
</feature>
<evidence type="ECO:0000256" key="3">
    <source>
        <dbReference type="ARBA" id="ARBA00022833"/>
    </source>
</evidence>
<name>A0A3G2R193_9FIRM</name>
<evidence type="ECO:0000313" key="5">
    <source>
        <dbReference type="EMBL" id="AYO29234.1"/>
    </source>
</evidence>
<organism evidence="5 6">
    <name type="scientific">Biomaibacter acetigenes</name>
    <dbReference type="NCBI Taxonomy" id="2316383"/>
    <lineage>
        <taxon>Bacteria</taxon>
        <taxon>Bacillati</taxon>
        <taxon>Bacillota</taxon>
        <taxon>Clostridia</taxon>
        <taxon>Thermosediminibacterales</taxon>
        <taxon>Tepidanaerobacteraceae</taxon>
        <taxon>Biomaibacter</taxon>
    </lineage>
</organism>
<keyword evidence="3" id="KW-0862">Zinc</keyword>
<dbReference type="InterPro" id="IPR006680">
    <property type="entry name" value="Amidohydro-rel"/>
</dbReference>
<dbReference type="SUPFAM" id="SSF51556">
    <property type="entry name" value="Metallo-dependent hydrolases"/>
    <property type="match status" value="1"/>
</dbReference>
<protein>
    <submittedName>
        <fullName evidence="5">8-oxoguanine deaminase</fullName>
        <ecNumber evidence="5">3.5.4.32</ecNumber>
    </submittedName>
</protein>
<dbReference type="FunFam" id="3.20.20.140:FF:000014">
    <property type="entry name" value="5-methylthioadenosine/S-adenosylhomocysteine deaminase"/>
    <property type="match status" value="1"/>
</dbReference>
<keyword evidence="6" id="KW-1185">Reference proteome</keyword>
<dbReference type="AlphaFoldDB" id="A0A3G2R193"/>
<dbReference type="PANTHER" id="PTHR43794:SF11">
    <property type="entry name" value="AMIDOHYDROLASE-RELATED DOMAIN-CONTAINING PROTEIN"/>
    <property type="match status" value="1"/>
</dbReference>
<proteinExistence type="predicted"/>
<dbReference type="RefSeq" id="WP_120765179.1">
    <property type="nucleotide sequence ID" value="NZ_CP033169.1"/>
</dbReference>
<dbReference type="InterPro" id="IPR032466">
    <property type="entry name" value="Metal_Hydrolase"/>
</dbReference>